<dbReference type="PANTHER" id="PTHR33133">
    <property type="entry name" value="OS08G0107100 PROTEIN-RELATED"/>
    <property type="match status" value="1"/>
</dbReference>
<proteinExistence type="predicted"/>
<feature type="transmembrane region" description="Helical" evidence="1">
    <location>
        <begin position="146"/>
        <end position="176"/>
    </location>
</feature>
<gene>
    <name evidence="2" type="ORF">QJS10_CPA08g01019</name>
</gene>
<protein>
    <submittedName>
        <fullName evidence="2">Uncharacterized protein</fullName>
    </submittedName>
</protein>
<feature type="transmembrane region" description="Helical" evidence="1">
    <location>
        <begin position="267"/>
        <end position="288"/>
    </location>
</feature>
<keyword evidence="1" id="KW-1133">Transmembrane helix</keyword>
<comment type="caution">
    <text evidence="2">The sequence shown here is derived from an EMBL/GenBank/DDBJ whole genome shotgun (WGS) entry which is preliminary data.</text>
</comment>
<evidence type="ECO:0000256" key="1">
    <source>
        <dbReference type="SAM" id="Phobius"/>
    </source>
</evidence>
<reference evidence="2" key="1">
    <citation type="journal article" date="2023" name="Nat. Commun.">
        <title>Diploid and tetraploid genomes of Acorus and the evolution of monocots.</title>
        <authorList>
            <person name="Ma L."/>
            <person name="Liu K.W."/>
            <person name="Li Z."/>
            <person name="Hsiao Y.Y."/>
            <person name="Qi Y."/>
            <person name="Fu T."/>
            <person name="Tang G.D."/>
            <person name="Zhang D."/>
            <person name="Sun W.H."/>
            <person name="Liu D.K."/>
            <person name="Li Y."/>
            <person name="Chen G.Z."/>
            <person name="Liu X.D."/>
            <person name="Liao X.Y."/>
            <person name="Jiang Y.T."/>
            <person name="Yu X."/>
            <person name="Hao Y."/>
            <person name="Huang J."/>
            <person name="Zhao X.W."/>
            <person name="Ke S."/>
            <person name="Chen Y.Y."/>
            <person name="Wu W.L."/>
            <person name="Hsu J.L."/>
            <person name="Lin Y.F."/>
            <person name="Huang M.D."/>
            <person name="Li C.Y."/>
            <person name="Huang L."/>
            <person name="Wang Z.W."/>
            <person name="Zhao X."/>
            <person name="Zhong W.Y."/>
            <person name="Peng D.H."/>
            <person name="Ahmad S."/>
            <person name="Lan S."/>
            <person name="Zhang J.S."/>
            <person name="Tsai W.C."/>
            <person name="Van de Peer Y."/>
            <person name="Liu Z.J."/>
        </authorList>
    </citation>
    <scope>NUCLEOTIDE SEQUENCE</scope>
    <source>
        <strain evidence="2">CP</strain>
    </source>
</reference>
<feature type="transmembrane region" description="Helical" evidence="1">
    <location>
        <begin position="235"/>
        <end position="255"/>
    </location>
</feature>
<reference evidence="2" key="2">
    <citation type="submission" date="2023-06" db="EMBL/GenBank/DDBJ databases">
        <authorList>
            <person name="Ma L."/>
            <person name="Liu K.-W."/>
            <person name="Li Z."/>
            <person name="Hsiao Y.-Y."/>
            <person name="Qi Y."/>
            <person name="Fu T."/>
            <person name="Tang G."/>
            <person name="Zhang D."/>
            <person name="Sun W.-H."/>
            <person name="Liu D.-K."/>
            <person name="Li Y."/>
            <person name="Chen G.-Z."/>
            <person name="Liu X.-D."/>
            <person name="Liao X.-Y."/>
            <person name="Jiang Y.-T."/>
            <person name="Yu X."/>
            <person name="Hao Y."/>
            <person name="Huang J."/>
            <person name="Zhao X.-W."/>
            <person name="Ke S."/>
            <person name="Chen Y.-Y."/>
            <person name="Wu W.-L."/>
            <person name="Hsu J.-L."/>
            <person name="Lin Y.-F."/>
            <person name="Huang M.-D."/>
            <person name="Li C.-Y."/>
            <person name="Huang L."/>
            <person name="Wang Z.-W."/>
            <person name="Zhao X."/>
            <person name="Zhong W.-Y."/>
            <person name="Peng D.-H."/>
            <person name="Ahmad S."/>
            <person name="Lan S."/>
            <person name="Zhang J.-S."/>
            <person name="Tsai W.-C."/>
            <person name="Van De Peer Y."/>
            <person name="Liu Z.-J."/>
        </authorList>
    </citation>
    <scope>NUCLEOTIDE SEQUENCE</scope>
    <source>
        <strain evidence="2">CP</strain>
        <tissue evidence="2">Leaves</tissue>
    </source>
</reference>
<dbReference type="EMBL" id="JAUJYO010000008">
    <property type="protein sequence ID" value="KAK1311432.1"/>
    <property type="molecule type" value="Genomic_DNA"/>
</dbReference>
<evidence type="ECO:0000313" key="3">
    <source>
        <dbReference type="Proteomes" id="UP001180020"/>
    </source>
</evidence>
<sequence length="327" mass="36427">MDREPEELQFLGFFGICKEATNIITTLRRLFTQLTFSLILPLILPLSLIFLIHTQISNLIFSKINKNKTALETAPDGSPTQDRLFSHLSSEWTAFLLFKLAYLICLLILSLLSTSAVIYTVACTYTSKDTTFKKVMSVVPKVWKRLMVTFLWNSIVVFAYNSATFFILILVLVLFINGPYTAGQTILIIVGVLYLIGLVHITVIWRLAGVISVLEDSYGLHALKKSKQLIKGKTPVAALVFFLLIVSYFGVLVLFEGGGVVGKAAAVALLSVVLLMGLVVETVIYFVCKSYHHESIGKFALADHLEVYLGEYVPLTLKDVQLEQLHV</sequence>
<keyword evidence="3" id="KW-1185">Reference proteome</keyword>
<organism evidence="2 3">
    <name type="scientific">Acorus calamus</name>
    <name type="common">Sweet flag</name>
    <dbReference type="NCBI Taxonomy" id="4465"/>
    <lineage>
        <taxon>Eukaryota</taxon>
        <taxon>Viridiplantae</taxon>
        <taxon>Streptophyta</taxon>
        <taxon>Embryophyta</taxon>
        <taxon>Tracheophyta</taxon>
        <taxon>Spermatophyta</taxon>
        <taxon>Magnoliopsida</taxon>
        <taxon>Liliopsida</taxon>
        <taxon>Acoraceae</taxon>
        <taxon>Acorus</taxon>
    </lineage>
</organism>
<feature type="transmembrane region" description="Helical" evidence="1">
    <location>
        <begin position="188"/>
        <end position="214"/>
    </location>
</feature>
<keyword evidence="1" id="KW-0812">Transmembrane</keyword>
<dbReference type="PANTHER" id="PTHR33133:SF5">
    <property type="entry name" value="OS08G0107100 PROTEIN"/>
    <property type="match status" value="1"/>
</dbReference>
<dbReference type="Proteomes" id="UP001180020">
    <property type="component" value="Unassembled WGS sequence"/>
</dbReference>
<keyword evidence="1" id="KW-0472">Membrane</keyword>
<feature type="transmembrane region" description="Helical" evidence="1">
    <location>
        <begin position="100"/>
        <end position="125"/>
    </location>
</feature>
<evidence type="ECO:0000313" key="2">
    <source>
        <dbReference type="EMBL" id="KAK1311432.1"/>
    </source>
</evidence>
<feature type="transmembrane region" description="Helical" evidence="1">
    <location>
        <begin position="34"/>
        <end position="53"/>
    </location>
</feature>
<dbReference type="AlphaFoldDB" id="A0AAV9EDJ7"/>
<accession>A0AAV9EDJ7</accession>
<name>A0AAV9EDJ7_ACOCL</name>